<gene>
    <name evidence="1" type="ORF">SCLCIDRAFT_1219870</name>
</gene>
<proteinExistence type="predicted"/>
<dbReference type="AlphaFoldDB" id="A0A0C3DL86"/>
<evidence type="ECO:0000313" key="2">
    <source>
        <dbReference type="Proteomes" id="UP000053989"/>
    </source>
</evidence>
<dbReference type="HOGENOM" id="CLU_3074480_0_0_1"/>
<dbReference type="Proteomes" id="UP000053989">
    <property type="component" value="Unassembled WGS sequence"/>
</dbReference>
<reference evidence="2" key="2">
    <citation type="submission" date="2015-01" db="EMBL/GenBank/DDBJ databases">
        <title>Evolutionary Origins and Diversification of the Mycorrhizal Mutualists.</title>
        <authorList>
            <consortium name="DOE Joint Genome Institute"/>
            <consortium name="Mycorrhizal Genomics Consortium"/>
            <person name="Kohler A."/>
            <person name="Kuo A."/>
            <person name="Nagy L.G."/>
            <person name="Floudas D."/>
            <person name="Copeland A."/>
            <person name="Barry K.W."/>
            <person name="Cichocki N."/>
            <person name="Veneault-Fourrey C."/>
            <person name="LaButti K."/>
            <person name="Lindquist E.A."/>
            <person name="Lipzen A."/>
            <person name="Lundell T."/>
            <person name="Morin E."/>
            <person name="Murat C."/>
            <person name="Riley R."/>
            <person name="Ohm R."/>
            <person name="Sun H."/>
            <person name="Tunlid A."/>
            <person name="Henrissat B."/>
            <person name="Grigoriev I.V."/>
            <person name="Hibbett D.S."/>
            <person name="Martin F."/>
        </authorList>
    </citation>
    <scope>NUCLEOTIDE SEQUENCE [LARGE SCALE GENOMIC DNA]</scope>
    <source>
        <strain evidence="2">Foug A</strain>
    </source>
</reference>
<feature type="non-terminal residue" evidence="1">
    <location>
        <position position="53"/>
    </location>
</feature>
<protein>
    <submittedName>
        <fullName evidence="1">Uncharacterized protein</fullName>
    </submittedName>
</protein>
<name>A0A0C3DL86_9AGAM</name>
<organism evidence="1 2">
    <name type="scientific">Scleroderma citrinum Foug A</name>
    <dbReference type="NCBI Taxonomy" id="1036808"/>
    <lineage>
        <taxon>Eukaryota</taxon>
        <taxon>Fungi</taxon>
        <taxon>Dikarya</taxon>
        <taxon>Basidiomycota</taxon>
        <taxon>Agaricomycotina</taxon>
        <taxon>Agaricomycetes</taxon>
        <taxon>Agaricomycetidae</taxon>
        <taxon>Boletales</taxon>
        <taxon>Sclerodermatineae</taxon>
        <taxon>Sclerodermataceae</taxon>
        <taxon>Scleroderma</taxon>
    </lineage>
</organism>
<evidence type="ECO:0000313" key="1">
    <source>
        <dbReference type="EMBL" id="KIM57029.1"/>
    </source>
</evidence>
<keyword evidence="2" id="KW-1185">Reference proteome</keyword>
<reference evidence="1 2" key="1">
    <citation type="submission" date="2014-04" db="EMBL/GenBank/DDBJ databases">
        <authorList>
            <consortium name="DOE Joint Genome Institute"/>
            <person name="Kuo A."/>
            <person name="Kohler A."/>
            <person name="Nagy L.G."/>
            <person name="Floudas D."/>
            <person name="Copeland A."/>
            <person name="Barry K.W."/>
            <person name="Cichocki N."/>
            <person name="Veneault-Fourrey C."/>
            <person name="LaButti K."/>
            <person name="Lindquist E.A."/>
            <person name="Lipzen A."/>
            <person name="Lundell T."/>
            <person name="Morin E."/>
            <person name="Murat C."/>
            <person name="Sun H."/>
            <person name="Tunlid A."/>
            <person name="Henrissat B."/>
            <person name="Grigoriev I.V."/>
            <person name="Hibbett D.S."/>
            <person name="Martin F."/>
            <person name="Nordberg H.P."/>
            <person name="Cantor M.N."/>
            <person name="Hua S.X."/>
        </authorList>
    </citation>
    <scope>NUCLEOTIDE SEQUENCE [LARGE SCALE GENOMIC DNA]</scope>
    <source>
        <strain evidence="1 2">Foug A</strain>
    </source>
</reference>
<dbReference type="EMBL" id="KN822107">
    <property type="protein sequence ID" value="KIM57029.1"/>
    <property type="molecule type" value="Genomic_DNA"/>
</dbReference>
<dbReference type="InParanoid" id="A0A0C3DL86"/>
<sequence length="53" mass="6309">MKLETKYCPKFSLQRANRLTASVQPDVRLQSLSYNIPIYNTSFCMEARYNRYV</sequence>
<accession>A0A0C3DL86</accession>